<dbReference type="EMBL" id="NEVU01000003">
    <property type="protein sequence ID" value="OZI71619.1"/>
    <property type="molecule type" value="Genomic_DNA"/>
</dbReference>
<accession>A0A261VC00</accession>
<dbReference type="OrthoDB" id="9801454at2"/>
<dbReference type="SUPFAM" id="SSF142433">
    <property type="entry name" value="CinA-like"/>
    <property type="match status" value="1"/>
</dbReference>
<evidence type="ECO:0000259" key="1">
    <source>
        <dbReference type="Pfam" id="PF02464"/>
    </source>
</evidence>
<organism evidence="2 3">
    <name type="scientific">Bordetella genomosp. 12</name>
    <dbReference type="NCBI Taxonomy" id="463035"/>
    <lineage>
        <taxon>Bacteria</taxon>
        <taxon>Pseudomonadati</taxon>
        <taxon>Pseudomonadota</taxon>
        <taxon>Betaproteobacteria</taxon>
        <taxon>Burkholderiales</taxon>
        <taxon>Alcaligenaceae</taxon>
        <taxon>Bordetella</taxon>
    </lineage>
</organism>
<comment type="caution">
    <text evidence="2">The sequence shown here is derived from an EMBL/GenBank/DDBJ whole genome shotgun (WGS) entry which is preliminary data.</text>
</comment>
<dbReference type="NCBIfam" id="TIGR00199">
    <property type="entry name" value="PncC_domain"/>
    <property type="match status" value="1"/>
</dbReference>
<evidence type="ECO:0000313" key="3">
    <source>
        <dbReference type="Proteomes" id="UP000216429"/>
    </source>
</evidence>
<dbReference type="Pfam" id="PF02464">
    <property type="entry name" value="CinA"/>
    <property type="match status" value="1"/>
</dbReference>
<keyword evidence="3" id="KW-1185">Reference proteome</keyword>
<name>A0A261VC00_9BORD</name>
<feature type="domain" description="CinA C-terminal" evidence="1">
    <location>
        <begin position="22"/>
        <end position="177"/>
    </location>
</feature>
<sequence length="185" mass="18770">MSLQNNTGLAPAALSAATAFGLAEQLGPALQEHGWYLGTAESCTGGLLAGAVTAVAGSSGWFERGFVTYSNAAKVDALQVSADTLNHFGAVSEEVALEMAQGVLLAAPACHVAISTTGIAGPGGATTGKPVGMVCFGFATRAQEGIHSRAVTHVFAGDRNQVRQAAVEFALRGILEFLGAPANRR</sequence>
<dbReference type="Gene3D" id="3.90.950.20">
    <property type="entry name" value="CinA-like"/>
    <property type="match status" value="1"/>
</dbReference>
<evidence type="ECO:0000313" key="2">
    <source>
        <dbReference type="EMBL" id="OZI71619.1"/>
    </source>
</evidence>
<gene>
    <name evidence="2" type="ORF">CAL22_17580</name>
</gene>
<dbReference type="InterPro" id="IPR008136">
    <property type="entry name" value="CinA_C"/>
</dbReference>
<dbReference type="RefSeq" id="WP_094815490.1">
    <property type="nucleotide sequence ID" value="NZ_NEVU01000003.1"/>
</dbReference>
<dbReference type="InterPro" id="IPR036653">
    <property type="entry name" value="CinA-like_C"/>
</dbReference>
<proteinExistence type="predicted"/>
<dbReference type="AlphaFoldDB" id="A0A261VC00"/>
<protein>
    <submittedName>
        <fullName evidence="2">Damage-inducible protein CinA</fullName>
    </submittedName>
</protein>
<reference evidence="3" key="1">
    <citation type="submission" date="2017-05" db="EMBL/GenBank/DDBJ databases">
        <title>Complete and WGS of Bordetella genogroups.</title>
        <authorList>
            <person name="Spilker T."/>
            <person name="Lipuma J."/>
        </authorList>
    </citation>
    <scope>NUCLEOTIDE SEQUENCE [LARGE SCALE GENOMIC DNA]</scope>
    <source>
        <strain evidence="3">AU6712</strain>
    </source>
</reference>
<dbReference type="Proteomes" id="UP000216429">
    <property type="component" value="Unassembled WGS sequence"/>
</dbReference>